<dbReference type="SMART" id="SM00141">
    <property type="entry name" value="PDGF"/>
    <property type="match status" value="1"/>
</dbReference>
<keyword evidence="5" id="KW-1185">Reference proteome</keyword>
<feature type="chain" id="PRO_5047317492" description="Platelet-derived growth factor (PDGF) family profile domain-containing protein" evidence="2">
    <location>
        <begin position="24"/>
        <end position="229"/>
    </location>
</feature>
<dbReference type="Proteomes" id="UP001159405">
    <property type="component" value="Unassembled WGS sequence"/>
</dbReference>
<comment type="similarity">
    <text evidence="1">Belongs to the PDGF/VEGF growth factor family.</text>
</comment>
<dbReference type="PROSITE" id="PS50278">
    <property type="entry name" value="PDGF_2"/>
    <property type="match status" value="1"/>
</dbReference>
<comment type="caution">
    <text evidence="4">The sequence shown here is derived from an EMBL/GenBank/DDBJ whole genome shotgun (WGS) entry which is preliminary data.</text>
</comment>
<dbReference type="Gene3D" id="2.10.90.10">
    <property type="entry name" value="Cystine-knot cytokines"/>
    <property type="match status" value="1"/>
</dbReference>
<reference evidence="4 5" key="1">
    <citation type="submission" date="2022-05" db="EMBL/GenBank/DDBJ databases">
        <authorList>
            <consortium name="Genoscope - CEA"/>
            <person name="William W."/>
        </authorList>
    </citation>
    <scope>NUCLEOTIDE SEQUENCE [LARGE SCALE GENOMIC DNA]</scope>
</reference>
<evidence type="ECO:0000256" key="1">
    <source>
        <dbReference type="RuleBase" id="RU003818"/>
    </source>
</evidence>
<protein>
    <recommendedName>
        <fullName evidence="3">Platelet-derived growth factor (PDGF) family profile domain-containing protein</fullName>
    </recommendedName>
</protein>
<accession>A0ABN8R1D7</accession>
<dbReference type="Pfam" id="PF00341">
    <property type="entry name" value="PDGF"/>
    <property type="match status" value="1"/>
</dbReference>
<dbReference type="EMBL" id="CALNXK010000171">
    <property type="protein sequence ID" value="CAH3172201.1"/>
    <property type="molecule type" value="Genomic_DNA"/>
</dbReference>
<dbReference type="SUPFAM" id="SSF57501">
    <property type="entry name" value="Cystine-knot cytokines"/>
    <property type="match status" value="1"/>
</dbReference>
<name>A0ABN8R1D7_9CNID</name>
<evidence type="ECO:0000313" key="4">
    <source>
        <dbReference type="EMBL" id="CAH3172201.1"/>
    </source>
</evidence>
<organism evidence="4 5">
    <name type="scientific">Porites lobata</name>
    <dbReference type="NCBI Taxonomy" id="104759"/>
    <lineage>
        <taxon>Eukaryota</taxon>
        <taxon>Metazoa</taxon>
        <taxon>Cnidaria</taxon>
        <taxon>Anthozoa</taxon>
        <taxon>Hexacorallia</taxon>
        <taxon>Scleractinia</taxon>
        <taxon>Fungiina</taxon>
        <taxon>Poritidae</taxon>
        <taxon>Porites</taxon>
    </lineage>
</organism>
<gene>
    <name evidence="4" type="ORF">PLOB_00012780</name>
</gene>
<sequence>MARIVYFIYLLMFIFLMSNLVSPSETKQNLERTLSNVDMATPDLKSYIGKKVKHAKTMEMNKRLTDGDEPGEERKRALKLPMQYCRPYPTIVEVDQERLYWPTFVELHRCAGGCSSALQCTMGKQEEVTISVKDINNDLNQTEISLSNHTACNCSCNQECNSATQRLNQDSCSCECIEDGSHCEEANKKWIKGLCKCECRLRPNCRWSETWSESLCKCEESGASIRGLF</sequence>
<feature type="domain" description="Platelet-derived growth factor (PDGF) family profile" evidence="3">
    <location>
        <begin position="84"/>
        <end position="159"/>
    </location>
</feature>
<dbReference type="InterPro" id="IPR029034">
    <property type="entry name" value="Cystine-knot_cytokine"/>
</dbReference>
<feature type="signal peptide" evidence="2">
    <location>
        <begin position="1"/>
        <end position="23"/>
    </location>
</feature>
<evidence type="ECO:0000259" key="3">
    <source>
        <dbReference type="PROSITE" id="PS50278"/>
    </source>
</evidence>
<keyword evidence="1" id="KW-0339">Growth factor</keyword>
<keyword evidence="2" id="KW-0732">Signal</keyword>
<dbReference type="InterPro" id="IPR000072">
    <property type="entry name" value="PDGF/VEGF_dom"/>
</dbReference>
<evidence type="ECO:0000313" key="5">
    <source>
        <dbReference type="Proteomes" id="UP001159405"/>
    </source>
</evidence>
<evidence type="ECO:0000256" key="2">
    <source>
        <dbReference type="SAM" id="SignalP"/>
    </source>
</evidence>
<proteinExistence type="inferred from homology"/>